<organism evidence="1 2">
    <name type="scientific">Lacticaseibacillus rhamnosus (strain LMS2-1)</name>
    <dbReference type="NCBI Taxonomy" id="525361"/>
    <lineage>
        <taxon>Bacteria</taxon>
        <taxon>Bacillati</taxon>
        <taxon>Bacillota</taxon>
        <taxon>Bacilli</taxon>
        <taxon>Lactobacillales</taxon>
        <taxon>Lactobacillaceae</taxon>
        <taxon>Lacticaseibacillus</taxon>
    </lineage>
</organism>
<comment type="caution">
    <text evidence="1">The sequence shown here is derived from an EMBL/GenBank/DDBJ whole genome shotgun (WGS) entry which is preliminary data.</text>
</comment>
<evidence type="ECO:0000313" key="2">
    <source>
        <dbReference type="Proteomes" id="UP000004525"/>
    </source>
</evidence>
<protein>
    <submittedName>
        <fullName evidence="1">Uncharacterized protein</fullName>
    </submittedName>
</protein>
<proteinExistence type="predicted"/>
<accession>C2JW33</accession>
<dbReference type="AlphaFoldDB" id="C2JW33"/>
<gene>
    <name evidence="1" type="ORF">HMPREF0539_1117</name>
</gene>
<evidence type="ECO:0000313" key="1">
    <source>
        <dbReference type="EMBL" id="EEN80778.1"/>
    </source>
</evidence>
<dbReference type="Proteomes" id="UP000004525">
    <property type="component" value="Unassembled WGS sequence"/>
</dbReference>
<reference evidence="1" key="1">
    <citation type="submission" date="2009-01" db="EMBL/GenBank/DDBJ databases">
        <authorList>
            <person name="Qin X."/>
            <person name="Bachman B."/>
            <person name="Battles P."/>
            <person name="Bell A."/>
            <person name="Bess C."/>
            <person name="Bickham C."/>
            <person name="Chaboub L."/>
            <person name="Chen D."/>
            <person name="Coyle M."/>
            <person name="Deiros D.R."/>
            <person name="Dinh H."/>
            <person name="Forbes L."/>
            <person name="Fowler G."/>
            <person name="Francisco L."/>
            <person name="Fu Q."/>
            <person name="Gubbala S."/>
            <person name="Hale W."/>
            <person name="Han Y."/>
            <person name="Hemphill L."/>
            <person name="Highlander S.K."/>
            <person name="Hirani K."/>
            <person name="Hogues M."/>
            <person name="Jackson L."/>
            <person name="Jakkamsetti A."/>
            <person name="Javaid M."/>
            <person name="Jiang H."/>
            <person name="Korchina V."/>
            <person name="Kovar C."/>
            <person name="Lara F."/>
            <person name="Lee S."/>
            <person name="Mata R."/>
            <person name="Mathew T."/>
            <person name="Moen C."/>
            <person name="Morales K."/>
            <person name="Munidasa M."/>
            <person name="Nazareth L."/>
            <person name="Ngo R."/>
            <person name="Nguyen L."/>
            <person name="Okwuonu G."/>
            <person name="Ongeri F."/>
            <person name="Patil S."/>
            <person name="Petrosino J."/>
            <person name="Pham C."/>
            <person name="Pham P."/>
            <person name="Pu L.-L."/>
            <person name="Puazo M."/>
            <person name="Raj R."/>
            <person name="Reid J."/>
            <person name="Rouhana J."/>
            <person name="Saada N."/>
            <person name="Shang Y."/>
            <person name="Simmons D."/>
            <person name="Thornton R."/>
            <person name="Warren J."/>
            <person name="Weissenberger G."/>
            <person name="Zhang J."/>
            <person name="Zhang L."/>
            <person name="Zhou C."/>
            <person name="Zhu D."/>
            <person name="Muzny D."/>
            <person name="Worley K."/>
            <person name="Gibbs R."/>
        </authorList>
    </citation>
    <scope>NUCLEOTIDE SEQUENCE [LARGE SCALE GENOMIC DNA]</scope>
    <source>
        <strain evidence="1">LMS2-1</strain>
    </source>
</reference>
<dbReference type="EMBL" id="ACIZ01000048">
    <property type="protein sequence ID" value="EEN80778.1"/>
    <property type="molecule type" value="Genomic_DNA"/>
</dbReference>
<name>C2JW33_LACRM</name>
<keyword evidence="2" id="KW-1185">Reference proteome</keyword>
<dbReference type="HOGENOM" id="CLU_3291643_0_0_9"/>
<sequence>MAIIRTYVCKGKLFSAYVDNAQIKNPRCLKKDTVDQKFIG</sequence>